<reference evidence="2" key="1">
    <citation type="submission" date="2020-11" db="EMBL/GenBank/DDBJ databases">
        <title>Sequencing the genomes of 1000 actinobacteria strains.</title>
        <authorList>
            <person name="Klenk H.-P."/>
        </authorList>
    </citation>
    <scope>NUCLEOTIDE SEQUENCE</scope>
    <source>
        <strain evidence="2">DSM 43175</strain>
    </source>
</reference>
<dbReference type="Pfam" id="PF00582">
    <property type="entry name" value="Usp"/>
    <property type="match status" value="1"/>
</dbReference>
<organism evidence="2 3">
    <name type="scientific">Actinomadura viridis</name>
    <dbReference type="NCBI Taxonomy" id="58110"/>
    <lineage>
        <taxon>Bacteria</taxon>
        <taxon>Bacillati</taxon>
        <taxon>Actinomycetota</taxon>
        <taxon>Actinomycetes</taxon>
        <taxon>Streptosporangiales</taxon>
        <taxon>Thermomonosporaceae</taxon>
        <taxon>Actinomadura</taxon>
    </lineage>
</organism>
<dbReference type="InterPro" id="IPR006016">
    <property type="entry name" value="UspA"/>
</dbReference>
<evidence type="ECO:0000313" key="3">
    <source>
        <dbReference type="Proteomes" id="UP000614047"/>
    </source>
</evidence>
<gene>
    <name evidence="2" type="ORF">IW256_003286</name>
</gene>
<name>A0A931DIF1_9ACTN</name>
<dbReference type="Gene3D" id="3.40.50.620">
    <property type="entry name" value="HUPs"/>
    <property type="match status" value="1"/>
</dbReference>
<comment type="caution">
    <text evidence="2">The sequence shown here is derived from an EMBL/GenBank/DDBJ whole genome shotgun (WGS) entry which is preliminary data.</text>
</comment>
<evidence type="ECO:0000313" key="2">
    <source>
        <dbReference type="EMBL" id="MBG6089173.1"/>
    </source>
</evidence>
<evidence type="ECO:0000259" key="1">
    <source>
        <dbReference type="Pfam" id="PF00582"/>
    </source>
</evidence>
<dbReference type="EMBL" id="JADOUA010000001">
    <property type="protein sequence ID" value="MBG6089173.1"/>
    <property type="molecule type" value="Genomic_DNA"/>
</dbReference>
<keyword evidence="3" id="KW-1185">Reference proteome</keyword>
<dbReference type="Proteomes" id="UP000614047">
    <property type="component" value="Unassembled WGS sequence"/>
</dbReference>
<dbReference type="SUPFAM" id="SSF52402">
    <property type="entry name" value="Adenine nucleotide alpha hydrolases-like"/>
    <property type="match status" value="1"/>
</dbReference>
<feature type="domain" description="UspA" evidence="1">
    <location>
        <begin position="10"/>
        <end position="133"/>
    </location>
</feature>
<dbReference type="InterPro" id="IPR014729">
    <property type="entry name" value="Rossmann-like_a/b/a_fold"/>
</dbReference>
<protein>
    <submittedName>
        <fullName evidence="2">Nucleotide-binding universal stress UspA family protein</fullName>
    </submittedName>
</protein>
<accession>A0A931DIF1</accession>
<dbReference type="AlphaFoldDB" id="A0A931DIF1"/>
<dbReference type="RefSeq" id="WP_197011809.1">
    <property type="nucleotide sequence ID" value="NZ_BAABES010000004.1"/>
</dbReference>
<proteinExistence type="predicted"/>
<sequence>MQWMPAQRCVVVGVDGSPNSLAALRRAADEARRRHARLDVVRVLPPGPGAGPLRTFREWLRLRALVARRVGRSQHLTTRLLIAYGEPGRVLAERAAHGELLVIGARAHSEHGDPFGGATVPAVRHGARCEITICADHRASLGGDPG</sequence>